<dbReference type="InterPro" id="IPR005614">
    <property type="entry name" value="NrfD-like"/>
</dbReference>
<dbReference type="Gene3D" id="1.20.1630.10">
    <property type="entry name" value="Formate dehydrogenase/DMSO reductase domain"/>
    <property type="match status" value="1"/>
</dbReference>
<feature type="transmembrane region" description="Helical" evidence="7">
    <location>
        <begin position="119"/>
        <end position="138"/>
    </location>
</feature>
<comment type="similarity">
    <text evidence="2">Belongs to the NrfD family.</text>
</comment>
<accession>A0A7C2JWN7</accession>
<reference evidence="8" key="1">
    <citation type="journal article" date="2020" name="mSystems">
        <title>Genome- and Community-Level Interaction Insights into Carbon Utilization and Element Cycling Functions of Hydrothermarchaeota in Hydrothermal Sediment.</title>
        <authorList>
            <person name="Zhou Z."/>
            <person name="Liu Y."/>
            <person name="Xu W."/>
            <person name="Pan J."/>
            <person name="Luo Z.H."/>
            <person name="Li M."/>
        </authorList>
    </citation>
    <scope>NUCLEOTIDE SEQUENCE [LARGE SCALE GENOMIC DNA]</scope>
    <source>
        <strain evidence="8">SpSt-339</strain>
    </source>
</reference>
<dbReference type="Pfam" id="PF03916">
    <property type="entry name" value="NrfD"/>
    <property type="match status" value="1"/>
</dbReference>
<dbReference type="PANTHER" id="PTHR34856">
    <property type="entry name" value="PROTEIN NRFD"/>
    <property type="match status" value="1"/>
</dbReference>
<gene>
    <name evidence="8" type="ORF">ENQ76_01685</name>
</gene>
<feature type="transmembrane region" description="Helical" evidence="7">
    <location>
        <begin position="304"/>
        <end position="327"/>
    </location>
</feature>
<evidence type="ECO:0000256" key="3">
    <source>
        <dbReference type="ARBA" id="ARBA00022475"/>
    </source>
</evidence>
<comment type="caution">
    <text evidence="8">The sequence shown here is derived from an EMBL/GenBank/DDBJ whole genome shotgun (WGS) entry which is preliminary data.</text>
</comment>
<keyword evidence="3" id="KW-1003">Cell membrane</keyword>
<feature type="transmembrane region" description="Helical" evidence="7">
    <location>
        <begin position="150"/>
        <end position="173"/>
    </location>
</feature>
<dbReference type="EMBL" id="DSOK01000055">
    <property type="protein sequence ID" value="HEN14166.1"/>
    <property type="molecule type" value="Genomic_DNA"/>
</dbReference>
<sequence length="384" mass="42451">MTLLTALALVGANAWAVQVRDGMIVTNMSDHVSWGLYIANFTFCVGLAAGGVMMVIPAYLYDDEEMHGLVIIGEAVAIAAILMSTLSVVVDLGRPDRFWHLIPGIGKFNWPLSMLTWDILVLNGYLLINLHIVGYLLYMQYLGRKPNPGWYVPFVFLSIIWAISIHTVTAFLYCGLGGRPFWNTALLAPRFLASAFVSGPAFILLVLRTLRSTTRWEWSSRPAQTLIQIIRIAMAINLLMLGSELFTLFYTGSGHAASARYLFFGSHGANGLVPWIWSAILLNVLGTILFYLPAALERGWVRMAACLMCIVGIWIEKGMGLVIPGFIPSTLHEVVEYAPSLTEWKVTVGIWAFGMLVLTVLVKLIAAIELKQLHQPDAAHDALR</sequence>
<dbReference type="NCBIfam" id="NF045798">
    <property type="entry name" value="DsrP"/>
    <property type="match status" value="1"/>
</dbReference>
<organism evidence="8">
    <name type="scientific">Schlesneria paludicola</name>
    <dbReference type="NCBI Taxonomy" id="360056"/>
    <lineage>
        <taxon>Bacteria</taxon>
        <taxon>Pseudomonadati</taxon>
        <taxon>Planctomycetota</taxon>
        <taxon>Planctomycetia</taxon>
        <taxon>Planctomycetales</taxon>
        <taxon>Planctomycetaceae</taxon>
        <taxon>Schlesneria</taxon>
    </lineage>
</organism>
<evidence type="ECO:0000256" key="2">
    <source>
        <dbReference type="ARBA" id="ARBA00008929"/>
    </source>
</evidence>
<keyword evidence="4 7" id="KW-0812">Transmembrane</keyword>
<evidence type="ECO:0000256" key="4">
    <source>
        <dbReference type="ARBA" id="ARBA00022692"/>
    </source>
</evidence>
<feature type="transmembrane region" description="Helical" evidence="7">
    <location>
        <begin position="185"/>
        <end position="207"/>
    </location>
</feature>
<feature type="transmembrane region" description="Helical" evidence="7">
    <location>
        <begin position="68"/>
        <end position="90"/>
    </location>
</feature>
<dbReference type="GO" id="GO:0005886">
    <property type="term" value="C:plasma membrane"/>
    <property type="evidence" value="ECO:0007669"/>
    <property type="project" value="UniProtKB-SubCell"/>
</dbReference>
<dbReference type="PANTHER" id="PTHR34856:SF2">
    <property type="entry name" value="PROTEIN NRFD"/>
    <property type="match status" value="1"/>
</dbReference>
<protein>
    <submittedName>
        <fullName evidence="8">Polysulfide reductase</fullName>
    </submittedName>
</protein>
<comment type="subcellular location">
    <subcellularLocation>
        <location evidence="1">Cell membrane</location>
        <topology evidence="1">Multi-pass membrane protein</topology>
    </subcellularLocation>
</comment>
<proteinExistence type="inferred from homology"/>
<evidence type="ECO:0000256" key="5">
    <source>
        <dbReference type="ARBA" id="ARBA00022989"/>
    </source>
</evidence>
<name>A0A7C2JWN7_9PLAN</name>
<feature type="transmembrane region" description="Helical" evidence="7">
    <location>
        <begin position="272"/>
        <end position="292"/>
    </location>
</feature>
<dbReference type="InterPro" id="IPR052049">
    <property type="entry name" value="Electron_transfer_protein"/>
</dbReference>
<keyword evidence="6 7" id="KW-0472">Membrane</keyword>
<keyword evidence="5 7" id="KW-1133">Transmembrane helix</keyword>
<dbReference type="InterPro" id="IPR054823">
    <property type="entry name" value="DsrP-like"/>
</dbReference>
<evidence type="ECO:0000256" key="7">
    <source>
        <dbReference type="SAM" id="Phobius"/>
    </source>
</evidence>
<evidence type="ECO:0000256" key="6">
    <source>
        <dbReference type="ARBA" id="ARBA00023136"/>
    </source>
</evidence>
<dbReference type="AlphaFoldDB" id="A0A7C2JWN7"/>
<feature type="transmembrane region" description="Helical" evidence="7">
    <location>
        <begin position="32"/>
        <end position="56"/>
    </location>
</feature>
<evidence type="ECO:0000313" key="8">
    <source>
        <dbReference type="EMBL" id="HEN14166.1"/>
    </source>
</evidence>
<feature type="transmembrane region" description="Helical" evidence="7">
    <location>
        <begin position="228"/>
        <end position="252"/>
    </location>
</feature>
<evidence type="ECO:0000256" key="1">
    <source>
        <dbReference type="ARBA" id="ARBA00004651"/>
    </source>
</evidence>
<feature type="transmembrane region" description="Helical" evidence="7">
    <location>
        <begin position="347"/>
        <end position="366"/>
    </location>
</feature>